<dbReference type="AlphaFoldDB" id="A0A1C7N0S5"/>
<dbReference type="Proteomes" id="UP000093000">
    <property type="component" value="Unassembled WGS sequence"/>
</dbReference>
<protein>
    <submittedName>
        <fullName evidence="1">Uncharacterized protein</fullName>
    </submittedName>
</protein>
<evidence type="ECO:0000313" key="1">
    <source>
        <dbReference type="EMBL" id="OBZ80954.1"/>
    </source>
</evidence>
<sequence length="123" mass="14351">MVVLHLRYRRAKVALMNLVNAVCISLQKSITATDLDDMNRHTITKAYILEFERLTKQNRQQVESMPEKETGNILRRLNYFKELHSQQLHNTMLPSSLGAHDDFLDYLGDCIGDMPQLWSKFKV</sequence>
<organism evidence="1 2">
    <name type="scientific">Choanephora cucurbitarum</name>
    <dbReference type="NCBI Taxonomy" id="101091"/>
    <lineage>
        <taxon>Eukaryota</taxon>
        <taxon>Fungi</taxon>
        <taxon>Fungi incertae sedis</taxon>
        <taxon>Mucoromycota</taxon>
        <taxon>Mucoromycotina</taxon>
        <taxon>Mucoromycetes</taxon>
        <taxon>Mucorales</taxon>
        <taxon>Mucorineae</taxon>
        <taxon>Choanephoraceae</taxon>
        <taxon>Choanephoroideae</taxon>
        <taxon>Choanephora</taxon>
    </lineage>
</organism>
<keyword evidence="2" id="KW-1185">Reference proteome</keyword>
<name>A0A1C7N0S5_9FUNG</name>
<dbReference type="EMBL" id="LUGH01001575">
    <property type="protein sequence ID" value="OBZ80954.1"/>
    <property type="molecule type" value="Genomic_DNA"/>
</dbReference>
<accession>A0A1C7N0S5</accession>
<gene>
    <name evidence="1" type="ORF">A0J61_10998</name>
</gene>
<evidence type="ECO:0000313" key="2">
    <source>
        <dbReference type="Proteomes" id="UP000093000"/>
    </source>
</evidence>
<comment type="caution">
    <text evidence="1">The sequence shown here is derived from an EMBL/GenBank/DDBJ whole genome shotgun (WGS) entry which is preliminary data.</text>
</comment>
<reference evidence="1 2" key="1">
    <citation type="submission" date="2016-03" db="EMBL/GenBank/DDBJ databases">
        <title>Choanephora cucurbitarum.</title>
        <authorList>
            <person name="Min B."/>
            <person name="Park H."/>
            <person name="Park J.-H."/>
            <person name="Shin H.-D."/>
            <person name="Choi I.-G."/>
        </authorList>
    </citation>
    <scope>NUCLEOTIDE SEQUENCE [LARGE SCALE GENOMIC DNA]</scope>
    <source>
        <strain evidence="1 2">KUS-F28377</strain>
    </source>
</reference>
<proteinExistence type="predicted"/>
<dbReference type="InParanoid" id="A0A1C7N0S5"/>